<dbReference type="InterPro" id="IPR019734">
    <property type="entry name" value="TPR_rpt"/>
</dbReference>
<organism evidence="1 2">
    <name type="scientific">Paramuricea clavata</name>
    <name type="common">Red gorgonian</name>
    <name type="synonym">Violescent sea-whip</name>
    <dbReference type="NCBI Taxonomy" id="317549"/>
    <lineage>
        <taxon>Eukaryota</taxon>
        <taxon>Metazoa</taxon>
        <taxon>Cnidaria</taxon>
        <taxon>Anthozoa</taxon>
        <taxon>Octocorallia</taxon>
        <taxon>Malacalcyonacea</taxon>
        <taxon>Plexauridae</taxon>
        <taxon>Paramuricea</taxon>
    </lineage>
</organism>
<dbReference type="Gene3D" id="1.25.40.10">
    <property type="entry name" value="Tetratricopeptide repeat domain"/>
    <property type="match status" value="1"/>
</dbReference>
<name>A0A6S7G611_PARCT</name>
<dbReference type="Proteomes" id="UP001152795">
    <property type="component" value="Unassembled WGS sequence"/>
</dbReference>
<dbReference type="AlphaFoldDB" id="A0A6S7G611"/>
<keyword evidence="2" id="KW-1185">Reference proteome</keyword>
<comment type="caution">
    <text evidence="1">The sequence shown here is derived from an EMBL/GenBank/DDBJ whole genome shotgun (WGS) entry which is preliminary data.</text>
</comment>
<dbReference type="SMART" id="SM00028">
    <property type="entry name" value="TPR"/>
    <property type="match status" value="2"/>
</dbReference>
<dbReference type="OrthoDB" id="10607745at2759"/>
<reference evidence="1" key="1">
    <citation type="submission" date="2020-04" db="EMBL/GenBank/DDBJ databases">
        <authorList>
            <person name="Alioto T."/>
            <person name="Alioto T."/>
            <person name="Gomez Garrido J."/>
        </authorList>
    </citation>
    <scope>NUCLEOTIDE SEQUENCE</scope>
    <source>
        <strain evidence="1">A484AB</strain>
    </source>
</reference>
<dbReference type="EMBL" id="CACRXK020000734">
    <property type="protein sequence ID" value="CAB3984399.1"/>
    <property type="molecule type" value="Genomic_DNA"/>
</dbReference>
<dbReference type="InterPro" id="IPR011990">
    <property type="entry name" value="TPR-like_helical_dom_sf"/>
</dbReference>
<evidence type="ECO:0000313" key="1">
    <source>
        <dbReference type="EMBL" id="CAB3984399.1"/>
    </source>
</evidence>
<sequence length="373" mass="42524">MISLGKQLSDMFMYCAYFSRVFYGPGIQKSVEVDGELLTTVEHCMYCTMVRVFVGVGKRREAVAACEMLTANPVVVHDAIHGKRPSTNIFKLYYVLKEYTFALKYYTNETQSPDLIEMVISCLRLAGNELVEMDRGNESQLYFLAFLRVFQTKEGFLDKSFHAQCATLAGYSFANQHYIFRSLGKIMAFERGNLDGAIQCYERCFELDEDLTLDQSLVATLAGLYQSKALAVDIKNQDFCERQMNLALNLFQKLLQKTAELIPFVESSFGSLLLKLERYHQAVEHFENVIQRADNSAMLGCTDVAKRLLDVYLRREIEASGSITIPLTVHAFYELILTHMKLNEVGKSQEVALRLENYVKRNFQCTTKTSLAL</sequence>
<gene>
    <name evidence="1" type="ORF">PACLA_8A039565</name>
</gene>
<protein>
    <submittedName>
        <fullName evidence="1">---NA</fullName>
    </submittedName>
</protein>
<accession>A0A6S7G611</accession>
<dbReference type="Pfam" id="PF13181">
    <property type="entry name" value="TPR_8"/>
    <property type="match status" value="1"/>
</dbReference>
<proteinExistence type="predicted"/>
<dbReference type="SUPFAM" id="SSF48452">
    <property type="entry name" value="TPR-like"/>
    <property type="match status" value="1"/>
</dbReference>
<evidence type="ECO:0000313" key="2">
    <source>
        <dbReference type="Proteomes" id="UP001152795"/>
    </source>
</evidence>